<dbReference type="Gene3D" id="3.40.50.12230">
    <property type="match status" value="1"/>
</dbReference>
<sequence length="312" mass="34787">MDRYCDKGDFRFVYFGTPGVSGDLLHRLIEAGYQVAALVCNPDKPVGRKHLLCPCPTKAEACRCGIPVFQPERIRLDYAFLHSVQADFYLTFSYGQIVPKEVLEIPPKGCLNLHGSLLPELRGAAPMQRAIELGLTETGVTLMEMVEKMDAGRMYAKRSFPILETDNLTDVSAKMAEAAFKCFDENIIPYLNGELPGVEQDESQVTFAKKISKEEEKLDLSLSPKRFADKARSLSYEPGGYLLLEGRKIKLLRCLVAPGESKAMGRLYGENGRLYLDLAHGRVELLEVQLEGKKPTDGRSYLLGHHNEAILS</sequence>
<dbReference type="SUPFAM" id="SSF53328">
    <property type="entry name" value="Formyltransferase"/>
    <property type="match status" value="1"/>
</dbReference>
<dbReference type="SUPFAM" id="SSF50486">
    <property type="entry name" value="FMT C-terminal domain-like"/>
    <property type="match status" value="1"/>
</dbReference>
<dbReference type="Pfam" id="PF00551">
    <property type="entry name" value="Formyl_trans_N"/>
    <property type="match status" value="1"/>
</dbReference>
<dbReference type="NCBIfam" id="TIGR00460">
    <property type="entry name" value="fmt"/>
    <property type="match status" value="1"/>
</dbReference>
<feature type="binding site" evidence="5">
    <location>
        <begin position="116"/>
        <end position="119"/>
    </location>
    <ligand>
        <name>(6S)-5,6,7,8-tetrahydrofolate</name>
        <dbReference type="ChEBI" id="CHEBI:57453"/>
    </ligand>
</feature>
<evidence type="ECO:0000256" key="3">
    <source>
        <dbReference type="ARBA" id="ARBA00022679"/>
    </source>
</evidence>
<evidence type="ECO:0000256" key="2">
    <source>
        <dbReference type="ARBA" id="ARBA00012261"/>
    </source>
</evidence>
<dbReference type="CDD" id="cd08704">
    <property type="entry name" value="Met_tRNA_FMT_C"/>
    <property type="match status" value="1"/>
</dbReference>
<evidence type="ECO:0000256" key="4">
    <source>
        <dbReference type="ARBA" id="ARBA00022917"/>
    </source>
</evidence>
<dbReference type="InterPro" id="IPR001555">
    <property type="entry name" value="GART_AS"/>
</dbReference>
<feature type="domain" description="Formyl transferase C-terminal" evidence="7">
    <location>
        <begin position="210"/>
        <end position="305"/>
    </location>
</feature>
<keyword evidence="3 5" id="KW-0808">Transferase</keyword>
<reference evidence="8" key="2">
    <citation type="journal article" date="2021" name="PeerJ">
        <title>Extensive microbial diversity within the chicken gut microbiome revealed by metagenomics and culture.</title>
        <authorList>
            <person name="Gilroy R."/>
            <person name="Ravi A."/>
            <person name="Getino M."/>
            <person name="Pursley I."/>
            <person name="Horton D.L."/>
            <person name="Alikhan N.F."/>
            <person name="Baker D."/>
            <person name="Gharbi K."/>
            <person name="Hall N."/>
            <person name="Watson M."/>
            <person name="Adriaenssens E.M."/>
            <person name="Foster-Nyarko E."/>
            <person name="Jarju S."/>
            <person name="Secka A."/>
            <person name="Antonio M."/>
            <person name="Oren A."/>
            <person name="Chaudhuri R.R."/>
            <person name="La Ragione R."/>
            <person name="Hildebrand F."/>
            <person name="Pallen M.J."/>
        </authorList>
    </citation>
    <scope>NUCLEOTIDE SEQUENCE</scope>
    <source>
        <strain evidence="8">17113</strain>
    </source>
</reference>
<dbReference type="InterPro" id="IPR044135">
    <property type="entry name" value="Met-tRNA-FMT_C"/>
</dbReference>
<comment type="catalytic activity">
    <reaction evidence="5">
        <text>L-methionyl-tRNA(fMet) + (6R)-10-formyltetrahydrofolate = N-formyl-L-methionyl-tRNA(fMet) + (6S)-5,6,7,8-tetrahydrofolate + H(+)</text>
        <dbReference type="Rhea" id="RHEA:24380"/>
        <dbReference type="Rhea" id="RHEA-COMP:9952"/>
        <dbReference type="Rhea" id="RHEA-COMP:9953"/>
        <dbReference type="ChEBI" id="CHEBI:15378"/>
        <dbReference type="ChEBI" id="CHEBI:57453"/>
        <dbReference type="ChEBI" id="CHEBI:78530"/>
        <dbReference type="ChEBI" id="CHEBI:78844"/>
        <dbReference type="ChEBI" id="CHEBI:195366"/>
        <dbReference type="EC" id="2.1.2.9"/>
    </reaction>
</comment>
<name>A0A9D9GW35_9FIRM</name>
<comment type="similarity">
    <text evidence="1 5">Belongs to the Fmt family.</text>
</comment>
<dbReference type="InterPro" id="IPR002376">
    <property type="entry name" value="Formyl_transf_N"/>
</dbReference>
<evidence type="ECO:0000256" key="1">
    <source>
        <dbReference type="ARBA" id="ARBA00010699"/>
    </source>
</evidence>
<dbReference type="EC" id="2.1.2.9" evidence="2 5"/>
<comment type="caution">
    <text evidence="8">The sequence shown here is derived from an EMBL/GenBank/DDBJ whole genome shotgun (WGS) entry which is preliminary data.</text>
</comment>
<dbReference type="AlphaFoldDB" id="A0A9D9GW35"/>
<feature type="domain" description="Formyl transferase N-terminal" evidence="6">
    <location>
        <begin position="13"/>
        <end position="183"/>
    </location>
</feature>
<evidence type="ECO:0000259" key="6">
    <source>
        <dbReference type="Pfam" id="PF00551"/>
    </source>
</evidence>
<dbReference type="InterPro" id="IPR041711">
    <property type="entry name" value="Met-tRNA-FMT_N"/>
</dbReference>
<comment type="function">
    <text evidence="5">Attaches a formyl group to the free amino group of methionyl-tRNA(fMet). The formyl group appears to play a dual role in the initiator identity of N-formylmethionyl-tRNA by promoting its recognition by IF2 and preventing the misappropriation of this tRNA by the elongation apparatus.</text>
</comment>
<dbReference type="Proteomes" id="UP000823634">
    <property type="component" value="Unassembled WGS sequence"/>
</dbReference>
<evidence type="ECO:0000313" key="8">
    <source>
        <dbReference type="EMBL" id="MBO8426784.1"/>
    </source>
</evidence>
<gene>
    <name evidence="5 8" type="primary">fmt</name>
    <name evidence="8" type="ORF">IAC61_05695</name>
</gene>
<dbReference type="GO" id="GO:0004479">
    <property type="term" value="F:methionyl-tRNA formyltransferase activity"/>
    <property type="evidence" value="ECO:0007669"/>
    <property type="project" value="UniProtKB-UniRule"/>
</dbReference>
<accession>A0A9D9GW35</accession>
<evidence type="ECO:0000256" key="5">
    <source>
        <dbReference type="HAMAP-Rule" id="MF_00182"/>
    </source>
</evidence>
<dbReference type="PROSITE" id="PS00373">
    <property type="entry name" value="GART"/>
    <property type="match status" value="1"/>
</dbReference>
<dbReference type="CDD" id="cd08646">
    <property type="entry name" value="FMT_core_Met-tRNA-FMT_N"/>
    <property type="match status" value="1"/>
</dbReference>
<dbReference type="InterPro" id="IPR036477">
    <property type="entry name" value="Formyl_transf_N_sf"/>
</dbReference>
<dbReference type="PANTHER" id="PTHR11138:SF5">
    <property type="entry name" value="METHIONYL-TRNA FORMYLTRANSFERASE, MITOCHONDRIAL"/>
    <property type="match status" value="1"/>
</dbReference>
<dbReference type="HAMAP" id="MF_00182">
    <property type="entry name" value="Formyl_trans"/>
    <property type="match status" value="1"/>
</dbReference>
<dbReference type="InterPro" id="IPR005794">
    <property type="entry name" value="Fmt"/>
</dbReference>
<dbReference type="EMBL" id="JADINA010000036">
    <property type="protein sequence ID" value="MBO8426784.1"/>
    <property type="molecule type" value="Genomic_DNA"/>
</dbReference>
<reference evidence="8" key="1">
    <citation type="submission" date="2020-10" db="EMBL/GenBank/DDBJ databases">
        <authorList>
            <person name="Gilroy R."/>
        </authorList>
    </citation>
    <scope>NUCLEOTIDE SEQUENCE</scope>
    <source>
        <strain evidence="8">17113</strain>
    </source>
</reference>
<organism evidence="8 9">
    <name type="scientific">Candidatus Alloenteromonas pullistercoris</name>
    <dbReference type="NCBI Taxonomy" id="2840785"/>
    <lineage>
        <taxon>Bacteria</taxon>
        <taxon>Bacillati</taxon>
        <taxon>Bacillota</taxon>
        <taxon>Bacillota incertae sedis</taxon>
        <taxon>Candidatus Alloenteromonas</taxon>
    </lineage>
</organism>
<dbReference type="GO" id="GO:0005829">
    <property type="term" value="C:cytosol"/>
    <property type="evidence" value="ECO:0007669"/>
    <property type="project" value="TreeGrafter"/>
</dbReference>
<evidence type="ECO:0000313" key="9">
    <source>
        <dbReference type="Proteomes" id="UP000823634"/>
    </source>
</evidence>
<evidence type="ECO:0000259" key="7">
    <source>
        <dbReference type="Pfam" id="PF02911"/>
    </source>
</evidence>
<dbReference type="InterPro" id="IPR011034">
    <property type="entry name" value="Formyl_transferase-like_C_sf"/>
</dbReference>
<proteinExistence type="inferred from homology"/>
<protein>
    <recommendedName>
        <fullName evidence="2 5">Methionyl-tRNA formyltransferase</fullName>
        <ecNumber evidence="2 5">2.1.2.9</ecNumber>
    </recommendedName>
</protein>
<keyword evidence="4 5" id="KW-0648">Protein biosynthesis</keyword>
<dbReference type="Pfam" id="PF02911">
    <property type="entry name" value="Formyl_trans_C"/>
    <property type="match status" value="1"/>
</dbReference>
<dbReference type="InterPro" id="IPR005793">
    <property type="entry name" value="Formyl_trans_C"/>
</dbReference>
<dbReference type="PANTHER" id="PTHR11138">
    <property type="entry name" value="METHIONYL-TRNA FORMYLTRANSFERASE"/>
    <property type="match status" value="1"/>
</dbReference>